<gene>
    <name evidence="9" type="ORF">SAMN02983006_00524</name>
</gene>
<dbReference type="Pfam" id="PF04316">
    <property type="entry name" value="FlgM"/>
    <property type="match status" value="1"/>
</dbReference>
<comment type="similarity">
    <text evidence="1">Belongs to the FlgM family.</text>
</comment>
<evidence type="ECO:0000256" key="4">
    <source>
        <dbReference type="ARBA" id="ARBA00022795"/>
    </source>
</evidence>
<sequence length="89" mass="9952">MKINGIPTGKIDQYYKKMQQHQAAQQSESKDDSTKISARAKIIMTARAELKNIAEPGSEKIANLKAELKNGSYQVDSQQISAKILKKFK</sequence>
<keyword evidence="10" id="KW-1185">Reference proteome</keyword>
<dbReference type="SUPFAM" id="SSF101498">
    <property type="entry name" value="Anti-sigma factor FlgM"/>
    <property type="match status" value="1"/>
</dbReference>
<dbReference type="GO" id="GO:0044781">
    <property type="term" value="P:bacterial-type flagellum organization"/>
    <property type="evidence" value="ECO:0007669"/>
    <property type="project" value="UniProtKB-KW"/>
</dbReference>
<dbReference type="InterPro" id="IPR035890">
    <property type="entry name" value="Anti-sigma-28_factor_FlgM_sf"/>
</dbReference>
<dbReference type="RefSeq" id="WP_089859226.1">
    <property type="nucleotide sequence ID" value="NZ_FOTI01000004.1"/>
</dbReference>
<evidence type="ECO:0000256" key="2">
    <source>
        <dbReference type="ARBA" id="ARBA00017823"/>
    </source>
</evidence>
<dbReference type="InterPro" id="IPR007412">
    <property type="entry name" value="FlgM"/>
</dbReference>
<dbReference type="STRING" id="29563.SAMN02983006_00524"/>
<reference evidence="9 10" key="1">
    <citation type="submission" date="2016-10" db="EMBL/GenBank/DDBJ databases">
        <authorList>
            <person name="de Groot N.N."/>
        </authorList>
    </citation>
    <scope>NUCLEOTIDE SEQUENCE [LARGE SCALE GENOMIC DNA]</scope>
    <source>
        <strain evidence="9 10">ATCC 51327</strain>
    </source>
</reference>
<keyword evidence="4" id="KW-1005">Bacterial flagellum biogenesis</keyword>
<evidence type="ECO:0000256" key="3">
    <source>
        <dbReference type="ARBA" id="ARBA00022491"/>
    </source>
</evidence>
<keyword evidence="6" id="KW-0804">Transcription</keyword>
<evidence type="ECO:0000256" key="6">
    <source>
        <dbReference type="ARBA" id="ARBA00023163"/>
    </source>
</evidence>
<evidence type="ECO:0000256" key="7">
    <source>
        <dbReference type="SAM" id="MobiDB-lite"/>
    </source>
</evidence>
<evidence type="ECO:0000256" key="5">
    <source>
        <dbReference type="ARBA" id="ARBA00023015"/>
    </source>
</evidence>
<feature type="domain" description="Anti-sigma-28 factor FlgM C-terminal" evidence="8">
    <location>
        <begin position="32"/>
        <end position="86"/>
    </location>
</feature>
<dbReference type="GO" id="GO:0045892">
    <property type="term" value="P:negative regulation of DNA-templated transcription"/>
    <property type="evidence" value="ECO:0007669"/>
    <property type="project" value="InterPro"/>
</dbReference>
<dbReference type="EMBL" id="FOTI01000004">
    <property type="protein sequence ID" value="SFL22126.1"/>
    <property type="molecule type" value="Genomic_DNA"/>
</dbReference>
<keyword evidence="3" id="KW-0678">Repressor</keyword>
<dbReference type="InterPro" id="IPR031316">
    <property type="entry name" value="FlgM_C"/>
</dbReference>
<evidence type="ECO:0000313" key="10">
    <source>
        <dbReference type="Proteomes" id="UP000199006"/>
    </source>
</evidence>
<dbReference type="Proteomes" id="UP000199006">
    <property type="component" value="Unassembled WGS sequence"/>
</dbReference>
<feature type="region of interest" description="Disordered" evidence="7">
    <location>
        <begin position="17"/>
        <end position="36"/>
    </location>
</feature>
<dbReference type="NCBIfam" id="TIGR03824">
    <property type="entry name" value="FlgM_jcvi"/>
    <property type="match status" value="1"/>
</dbReference>
<name>A0A1I4FZ91_9FIRM</name>
<keyword evidence="5" id="KW-0805">Transcription regulation</keyword>
<accession>A0A1I4FZ91</accession>
<dbReference type="OrthoDB" id="2112800at2"/>
<evidence type="ECO:0000256" key="1">
    <source>
        <dbReference type="ARBA" id="ARBA00005322"/>
    </source>
</evidence>
<organism evidence="9 10">
    <name type="scientific">Halanaerobium salsuginis</name>
    <dbReference type="NCBI Taxonomy" id="29563"/>
    <lineage>
        <taxon>Bacteria</taxon>
        <taxon>Bacillati</taxon>
        <taxon>Bacillota</taxon>
        <taxon>Clostridia</taxon>
        <taxon>Halanaerobiales</taxon>
        <taxon>Halanaerobiaceae</taxon>
        <taxon>Halanaerobium</taxon>
    </lineage>
</organism>
<evidence type="ECO:0000259" key="8">
    <source>
        <dbReference type="Pfam" id="PF04316"/>
    </source>
</evidence>
<proteinExistence type="inferred from homology"/>
<protein>
    <recommendedName>
        <fullName evidence="2">Negative regulator of flagellin synthesis</fullName>
    </recommendedName>
</protein>
<dbReference type="AlphaFoldDB" id="A0A1I4FZ91"/>
<evidence type="ECO:0000313" key="9">
    <source>
        <dbReference type="EMBL" id="SFL22126.1"/>
    </source>
</evidence>